<dbReference type="GO" id="GO:0016787">
    <property type="term" value="F:hydrolase activity"/>
    <property type="evidence" value="ECO:0007669"/>
    <property type="project" value="UniProtKB-KW"/>
</dbReference>
<organism evidence="10 11">
    <name type="scientific">Thermoleophilum album</name>
    <dbReference type="NCBI Taxonomy" id="29539"/>
    <lineage>
        <taxon>Bacteria</taxon>
        <taxon>Bacillati</taxon>
        <taxon>Actinomycetota</taxon>
        <taxon>Thermoleophilia</taxon>
        <taxon>Thermoleophilales</taxon>
        <taxon>Thermoleophilaceae</taxon>
        <taxon>Thermoleophilum</taxon>
    </lineage>
</organism>
<comment type="similarity">
    <text evidence="2 9">Belongs to the CRISPR-associated endoribonuclease Cas2 protein family.</text>
</comment>
<dbReference type="Proteomes" id="UP000222056">
    <property type="component" value="Unassembled WGS sequence"/>
</dbReference>
<reference evidence="11" key="1">
    <citation type="submission" date="2016-10" db="EMBL/GenBank/DDBJ databases">
        <authorList>
            <person name="Varghese N."/>
            <person name="Submissions S."/>
        </authorList>
    </citation>
    <scope>NUCLEOTIDE SEQUENCE [LARGE SCALE GENOMIC DNA]</scope>
    <source>
        <strain evidence="11">ATCC 35263</strain>
    </source>
</reference>
<dbReference type="SUPFAM" id="SSF143430">
    <property type="entry name" value="TTP0101/SSO1404-like"/>
    <property type="match status" value="1"/>
</dbReference>
<evidence type="ECO:0000256" key="7">
    <source>
        <dbReference type="ARBA" id="ARBA00022842"/>
    </source>
</evidence>
<dbReference type="GO" id="GO:0051607">
    <property type="term" value="P:defense response to virus"/>
    <property type="evidence" value="ECO:0007669"/>
    <property type="project" value="UniProtKB-UniRule"/>
</dbReference>
<dbReference type="InterPro" id="IPR019199">
    <property type="entry name" value="Virulence_VapD/CRISPR_Cas2"/>
</dbReference>
<comment type="cofactor">
    <cofactor evidence="1 9">
        <name>Mg(2+)</name>
        <dbReference type="ChEBI" id="CHEBI:18420"/>
    </cofactor>
</comment>
<keyword evidence="11" id="KW-1185">Reference proteome</keyword>
<sequence>MRNRYLLCYDVCDDARLRRAARIAEAYGDRVQYSVFLCDLTRMERVALEAELRRALHAHEDRVFLVNLGPARDSSARRIRWIVGGPPGPDSKEPLIF</sequence>
<evidence type="ECO:0000313" key="11">
    <source>
        <dbReference type="Proteomes" id="UP000222056"/>
    </source>
</evidence>
<keyword evidence="5 9" id="KW-0255">Endonuclease</keyword>
<keyword evidence="3 9" id="KW-0540">Nuclease</keyword>
<dbReference type="RefSeq" id="WP_143038624.1">
    <property type="nucleotide sequence ID" value="NZ_FNWJ01000001.1"/>
</dbReference>
<evidence type="ECO:0000313" key="10">
    <source>
        <dbReference type="EMBL" id="SEH12900.1"/>
    </source>
</evidence>
<dbReference type="NCBIfam" id="TIGR01573">
    <property type="entry name" value="cas2"/>
    <property type="match status" value="1"/>
</dbReference>
<dbReference type="Gene3D" id="3.30.70.240">
    <property type="match status" value="1"/>
</dbReference>
<evidence type="ECO:0000256" key="2">
    <source>
        <dbReference type="ARBA" id="ARBA00009959"/>
    </source>
</evidence>
<dbReference type="EMBL" id="FNWJ01000001">
    <property type="protein sequence ID" value="SEH12900.1"/>
    <property type="molecule type" value="Genomic_DNA"/>
</dbReference>
<dbReference type="GO" id="GO:0043571">
    <property type="term" value="P:maintenance of CRISPR repeat elements"/>
    <property type="evidence" value="ECO:0007669"/>
    <property type="project" value="UniProtKB-UniRule"/>
</dbReference>
<dbReference type="AlphaFoldDB" id="A0A1H6FRR3"/>
<keyword evidence="7 9" id="KW-0460">Magnesium</keyword>
<comment type="subunit">
    <text evidence="9">Homodimer, forms a heterotetramer with a Cas1 homodimer.</text>
</comment>
<evidence type="ECO:0000256" key="5">
    <source>
        <dbReference type="ARBA" id="ARBA00022759"/>
    </source>
</evidence>
<dbReference type="STRING" id="29539.SAMN02745716_1239"/>
<dbReference type="GO" id="GO:0046872">
    <property type="term" value="F:metal ion binding"/>
    <property type="evidence" value="ECO:0007669"/>
    <property type="project" value="UniProtKB-UniRule"/>
</dbReference>
<dbReference type="OrthoDB" id="9798176at2"/>
<evidence type="ECO:0000256" key="1">
    <source>
        <dbReference type="ARBA" id="ARBA00001946"/>
    </source>
</evidence>
<dbReference type="PANTHER" id="PTHR34405:SF3">
    <property type="entry name" value="CRISPR-ASSOCIATED ENDORIBONUCLEASE CAS2 3"/>
    <property type="match status" value="1"/>
</dbReference>
<feature type="binding site" evidence="9">
    <location>
        <position position="10"/>
    </location>
    <ligand>
        <name>Mg(2+)</name>
        <dbReference type="ChEBI" id="CHEBI:18420"/>
        <note>catalytic</note>
    </ligand>
</feature>
<dbReference type="GO" id="GO:0004521">
    <property type="term" value="F:RNA endonuclease activity"/>
    <property type="evidence" value="ECO:0007669"/>
    <property type="project" value="InterPro"/>
</dbReference>
<gene>
    <name evidence="9" type="primary">cas2</name>
    <name evidence="10" type="ORF">SAMN02745716_1239</name>
</gene>
<evidence type="ECO:0000256" key="4">
    <source>
        <dbReference type="ARBA" id="ARBA00022723"/>
    </source>
</evidence>
<keyword evidence="6 9" id="KW-0378">Hydrolase</keyword>
<keyword evidence="8 9" id="KW-0051">Antiviral defense</keyword>
<proteinExistence type="inferred from homology"/>
<dbReference type="EC" id="3.1.-.-" evidence="9"/>
<accession>A0A1H6FRR3</accession>
<name>A0A1H6FRR3_THEAL</name>
<dbReference type="Pfam" id="PF09827">
    <property type="entry name" value="CRISPR_Cas2"/>
    <property type="match status" value="1"/>
</dbReference>
<keyword evidence="4 9" id="KW-0479">Metal-binding</keyword>
<evidence type="ECO:0000256" key="8">
    <source>
        <dbReference type="ARBA" id="ARBA00023118"/>
    </source>
</evidence>
<protein>
    <recommendedName>
        <fullName evidence="9">CRISPR-associated endoribonuclease Cas2</fullName>
        <ecNumber evidence="9">3.1.-.-</ecNumber>
    </recommendedName>
</protein>
<evidence type="ECO:0000256" key="6">
    <source>
        <dbReference type="ARBA" id="ARBA00022801"/>
    </source>
</evidence>
<evidence type="ECO:0000256" key="3">
    <source>
        <dbReference type="ARBA" id="ARBA00022722"/>
    </source>
</evidence>
<dbReference type="HAMAP" id="MF_01471">
    <property type="entry name" value="Cas2"/>
    <property type="match status" value="1"/>
</dbReference>
<dbReference type="InterPro" id="IPR021127">
    <property type="entry name" value="CRISPR_associated_Cas2"/>
</dbReference>
<dbReference type="CDD" id="cd09725">
    <property type="entry name" value="Cas2_I_II_III"/>
    <property type="match status" value="1"/>
</dbReference>
<evidence type="ECO:0000256" key="9">
    <source>
        <dbReference type="HAMAP-Rule" id="MF_01471"/>
    </source>
</evidence>
<dbReference type="PANTHER" id="PTHR34405">
    <property type="entry name" value="CRISPR-ASSOCIATED ENDORIBONUCLEASE CAS2"/>
    <property type="match status" value="1"/>
</dbReference>
<comment type="function">
    <text evidence="9">CRISPR (clustered regularly interspaced short palindromic repeat), is an adaptive immune system that provides protection against mobile genetic elements (viruses, transposable elements and conjugative plasmids). CRISPR clusters contain sequences complementary to antecedent mobile elements and target invading nucleic acids. CRISPR clusters are transcribed and processed into CRISPR RNA (crRNA). Functions as a ssRNA-specific endoribonuclease. Involved in the integration of spacer DNA into the CRISPR cassette.</text>
</comment>